<dbReference type="SUPFAM" id="SSF54695">
    <property type="entry name" value="POZ domain"/>
    <property type="match status" value="1"/>
</dbReference>
<name>A0A1G4I2Z3_TRYEQ</name>
<protein>
    <submittedName>
        <fullName evidence="2">Btb/poz domain containing protein, putative</fullName>
    </submittedName>
</protein>
<dbReference type="Gene3D" id="3.30.710.10">
    <property type="entry name" value="Potassium Channel Kv1.1, Chain A"/>
    <property type="match status" value="1"/>
</dbReference>
<evidence type="ECO:0000313" key="2">
    <source>
        <dbReference type="EMBL" id="SCU65997.1"/>
    </source>
</evidence>
<gene>
    <name evidence="2" type="ORF">TEOVI_000585400</name>
</gene>
<dbReference type="GeneID" id="92379793"/>
<dbReference type="InterPro" id="IPR003131">
    <property type="entry name" value="T1-type_BTB"/>
</dbReference>
<feature type="domain" description="BTB" evidence="1">
    <location>
        <begin position="23"/>
        <end position="91"/>
    </location>
</feature>
<dbReference type="VEuPathDB" id="TriTrypDB:TEOVI_000585400"/>
<dbReference type="Proteomes" id="UP000195570">
    <property type="component" value="Unassembled WGS sequence"/>
</dbReference>
<evidence type="ECO:0000313" key="3">
    <source>
        <dbReference type="Proteomes" id="UP000195570"/>
    </source>
</evidence>
<proteinExistence type="predicted"/>
<dbReference type="InterPro" id="IPR000210">
    <property type="entry name" value="BTB/POZ_dom"/>
</dbReference>
<dbReference type="PANTHER" id="PTHR14499">
    <property type="entry name" value="POTASSIUM CHANNEL TETRAMERIZATION DOMAIN-CONTAINING"/>
    <property type="match status" value="1"/>
</dbReference>
<reference evidence="2" key="1">
    <citation type="submission" date="2016-09" db="EMBL/GenBank/DDBJ databases">
        <authorList>
            <person name="Hebert L."/>
            <person name="Moumen B."/>
        </authorList>
    </citation>
    <scope>NUCLEOTIDE SEQUENCE [LARGE SCALE GENOMIC DNA]</scope>
    <source>
        <strain evidence="2">OVI</strain>
    </source>
</reference>
<keyword evidence="3" id="KW-1185">Reference proteome</keyword>
<comment type="caution">
    <text evidence="2">The sequence shown here is derived from an EMBL/GenBank/DDBJ whole genome shotgun (WGS) entry which is preliminary data.</text>
</comment>
<evidence type="ECO:0000259" key="1">
    <source>
        <dbReference type="PROSITE" id="PS50097"/>
    </source>
</evidence>
<accession>A0A1G4I2Z3</accession>
<dbReference type="PANTHER" id="PTHR14499:SF143">
    <property type="entry name" value="BTB DOMAIN-CONTAINING PROTEIN"/>
    <property type="match status" value="1"/>
</dbReference>
<dbReference type="Pfam" id="PF02214">
    <property type="entry name" value="BTB_2"/>
    <property type="match status" value="1"/>
</dbReference>
<dbReference type="PROSITE" id="PS50097">
    <property type="entry name" value="BTB"/>
    <property type="match status" value="1"/>
</dbReference>
<dbReference type="InterPro" id="IPR011333">
    <property type="entry name" value="SKP1/BTB/POZ_sf"/>
</dbReference>
<dbReference type="EMBL" id="CZPT02000476">
    <property type="protein sequence ID" value="SCU65997.1"/>
    <property type="molecule type" value="Genomic_DNA"/>
</dbReference>
<dbReference type="GO" id="GO:0051260">
    <property type="term" value="P:protein homooligomerization"/>
    <property type="evidence" value="ECO:0007669"/>
    <property type="project" value="InterPro"/>
</dbReference>
<dbReference type="AlphaFoldDB" id="A0A1G4I2Z3"/>
<dbReference type="RefSeq" id="XP_067077501.1">
    <property type="nucleotide sequence ID" value="XM_067221400.1"/>
</dbReference>
<organism evidence="2 3">
    <name type="scientific">Trypanosoma equiperdum</name>
    <dbReference type="NCBI Taxonomy" id="5694"/>
    <lineage>
        <taxon>Eukaryota</taxon>
        <taxon>Discoba</taxon>
        <taxon>Euglenozoa</taxon>
        <taxon>Kinetoplastea</taxon>
        <taxon>Metakinetoplastina</taxon>
        <taxon>Trypanosomatida</taxon>
        <taxon>Trypanosomatidae</taxon>
        <taxon>Trypanosoma</taxon>
    </lineage>
</organism>
<sequence length="208" mass="23852">MSMIAMSWIQQNLGLDVTGEMAQQLSLNVGGVLYLTRRETFRKLRDHQLFGPMFSGTGRQGEDGSFIIDRDGLTFRYVLNFLRSGTLNLPEGFDEWDQLLDDVRYYQLPEMEEAILGCFEYQRCVFRRTLPQAVFVRWHSADNTNSGVIIEPQLPALEPVEGSQEVRYQGKVLTTIDELITILLSAYGYIIQHWNEQEGRLHLSLGPS</sequence>